<sequence>MRNAPLVAQAAREPWTPTPAPHARRTPRTKHYVKKERPQLGRATCCTAMTSPLRPQIDYPTIAGVAAAHRCCLQFNYYCLPAPPAQSRNLTSDTTAEGCAATRLNIPRACYWPFTVNWAPLCDVPPWEHRVQGREARERYGRHYHVRLVPHRSYGQGSWGKMYSRGSPELMKAYKGEPRLLPRLRATSSEQWIANISQVYSIHNSRLASVLNTADKNTGQCLYSSIKLWRRHVRWDMWANRSKANQSELILRLPRLSTDDGMGAADPWRTHSPLPQRKFPRLSFDSLPDRESWETTFTSTQKTVAPFEFRARLEIEMKLISNRHNWRFEISIRDQQLSSTNPKELWQVQCWVLLEKTRKNQQTTDQLLKSKTSWRGQPPRSGNGPAMLLGRKMKDGQSGVGMESKKSSEAKRKTTRPNREKAFTMLLRSRTCSHAGLRRDRNDLGAGVFWFARALGARTADPVTVTCSCSEHVQCLTGAQRCGVSQGRVVPSPATKCSARRFAPTTKAGPYFIKRDRGLRLEVMAHLMRMAVSSLSFPHFSASERGKKLQMYDRLLTRLRSSASDHVSSLALGSGQSTLDPFSPCGPADVIALLA</sequence>
<evidence type="ECO:0000313" key="2">
    <source>
        <dbReference type="EMBL" id="KAJ8876895.1"/>
    </source>
</evidence>
<feature type="compositionally biased region" description="Polar residues" evidence="1">
    <location>
        <begin position="362"/>
        <end position="375"/>
    </location>
</feature>
<protein>
    <submittedName>
        <fullName evidence="2">Uncharacterized protein</fullName>
    </submittedName>
</protein>
<proteinExistence type="predicted"/>
<name>A0ABQ9GY04_9NEOP</name>
<evidence type="ECO:0000313" key="3">
    <source>
        <dbReference type="Proteomes" id="UP001159363"/>
    </source>
</evidence>
<feature type="region of interest" description="Disordered" evidence="1">
    <location>
        <begin position="362"/>
        <end position="417"/>
    </location>
</feature>
<feature type="region of interest" description="Disordered" evidence="1">
    <location>
        <begin position="1"/>
        <end position="32"/>
    </location>
</feature>
<evidence type="ECO:0000256" key="1">
    <source>
        <dbReference type="SAM" id="MobiDB-lite"/>
    </source>
</evidence>
<organism evidence="2 3">
    <name type="scientific">Dryococelus australis</name>
    <dbReference type="NCBI Taxonomy" id="614101"/>
    <lineage>
        <taxon>Eukaryota</taxon>
        <taxon>Metazoa</taxon>
        <taxon>Ecdysozoa</taxon>
        <taxon>Arthropoda</taxon>
        <taxon>Hexapoda</taxon>
        <taxon>Insecta</taxon>
        <taxon>Pterygota</taxon>
        <taxon>Neoptera</taxon>
        <taxon>Polyneoptera</taxon>
        <taxon>Phasmatodea</taxon>
        <taxon>Verophasmatodea</taxon>
        <taxon>Anareolatae</taxon>
        <taxon>Phasmatidae</taxon>
        <taxon>Eurycanthinae</taxon>
        <taxon>Dryococelus</taxon>
    </lineage>
</organism>
<dbReference type="EMBL" id="JARBHB010000008">
    <property type="protein sequence ID" value="KAJ8876895.1"/>
    <property type="molecule type" value="Genomic_DNA"/>
</dbReference>
<reference evidence="2 3" key="1">
    <citation type="submission" date="2023-02" db="EMBL/GenBank/DDBJ databases">
        <title>LHISI_Scaffold_Assembly.</title>
        <authorList>
            <person name="Stuart O.P."/>
            <person name="Cleave R."/>
            <person name="Magrath M.J.L."/>
            <person name="Mikheyev A.S."/>
        </authorList>
    </citation>
    <scope>NUCLEOTIDE SEQUENCE [LARGE SCALE GENOMIC DNA]</scope>
    <source>
        <strain evidence="2">Daus_M_001</strain>
        <tissue evidence="2">Leg muscle</tissue>
    </source>
</reference>
<accession>A0ABQ9GY04</accession>
<feature type="compositionally biased region" description="Basic residues" evidence="1">
    <location>
        <begin position="22"/>
        <end position="32"/>
    </location>
</feature>
<gene>
    <name evidence="2" type="ORF">PR048_021344</name>
</gene>
<keyword evidence="3" id="KW-1185">Reference proteome</keyword>
<feature type="compositionally biased region" description="Basic and acidic residues" evidence="1">
    <location>
        <begin position="403"/>
        <end position="417"/>
    </location>
</feature>
<dbReference type="Proteomes" id="UP001159363">
    <property type="component" value="Chromosome 7"/>
</dbReference>
<comment type="caution">
    <text evidence="2">The sequence shown here is derived from an EMBL/GenBank/DDBJ whole genome shotgun (WGS) entry which is preliminary data.</text>
</comment>